<keyword evidence="2" id="KW-1003">Cell membrane</keyword>
<feature type="transmembrane region" description="Helical" evidence="8">
    <location>
        <begin position="274"/>
        <end position="292"/>
    </location>
</feature>
<feature type="transmembrane region" description="Helical" evidence="8">
    <location>
        <begin position="346"/>
        <end position="363"/>
    </location>
</feature>
<feature type="transmembrane region" description="Helical" evidence="8">
    <location>
        <begin position="214"/>
        <end position="233"/>
    </location>
</feature>
<evidence type="ECO:0000256" key="7">
    <source>
        <dbReference type="ARBA" id="ARBA00023136"/>
    </source>
</evidence>
<proteinExistence type="predicted"/>
<feature type="transmembrane region" description="Helical" evidence="8">
    <location>
        <begin position="96"/>
        <end position="117"/>
    </location>
</feature>
<dbReference type="RefSeq" id="WP_128700647.1">
    <property type="nucleotide sequence ID" value="NZ_CP019384.1"/>
</dbReference>
<accession>A0A410P697</accession>
<feature type="transmembrane region" description="Helical" evidence="8">
    <location>
        <begin position="299"/>
        <end position="316"/>
    </location>
</feature>
<feature type="transmembrane region" description="Helical" evidence="8">
    <location>
        <begin position="322"/>
        <end position="339"/>
    </location>
</feature>
<dbReference type="AlphaFoldDB" id="A0A410P697"/>
<evidence type="ECO:0000256" key="3">
    <source>
        <dbReference type="ARBA" id="ARBA00022676"/>
    </source>
</evidence>
<organism evidence="9 10">
    <name type="scientific">Velamenicoccus archaeovorus</name>
    <dbReference type="NCBI Taxonomy" id="1930593"/>
    <lineage>
        <taxon>Bacteria</taxon>
        <taxon>Pseudomonadati</taxon>
        <taxon>Candidatus Omnitrophota</taxon>
        <taxon>Candidatus Velamenicoccus</taxon>
    </lineage>
</organism>
<evidence type="ECO:0000313" key="9">
    <source>
        <dbReference type="EMBL" id="QAT17680.1"/>
    </source>
</evidence>
<reference evidence="9 10" key="1">
    <citation type="submission" date="2017-01" db="EMBL/GenBank/DDBJ databases">
        <title>First insights into the biology of 'candidatus Vampirococcus archaeovorus'.</title>
        <authorList>
            <person name="Kizina J."/>
            <person name="Jordan S."/>
            <person name="Stueber K."/>
            <person name="Reinhardt R."/>
            <person name="Harder J."/>
        </authorList>
    </citation>
    <scope>NUCLEOTIDE SEQUENCE [LARGE SCALE GENOMIC DNA]</scope>
    <source>
        <strain evidence="9 10">LiM</strain>
    </source>
</reference>
<dbReference type="PANTHER" id="PTHR33908:SF11">
    <property type="entry name" value="MEMBRANE PROTEIN"/>
    <property type="match status" value="1"/>
</dbReference>
<evidence type="ECO:0000256" key="8">
    <source>
        <dbReference type="SAM" id="Phobius"/>
    </source>
</evidence>
<gene>
    <name evidence="9" type="ORF">BU251_08085</name>
</gene>
<dbReference type="GO" id="GO:0009103">
    <property type="term" value="P:lipopolysaccharide biosynthetic process"/>
    <property type="evidence" value="ECO:0007669"/>
    <property type="project" value="UniProtKB-ARBA"/>
</dbReference>
<feature type="transmembrane region" description="Helical" evidence="8">
    <location>
        <begin position="175"/>
        <end position="202"/>
    </location>
</feature>
<keyword evidence="4" id="KW-0808">Transferase</keyword>
<keyword evidence="6 8" id="KW-1133">Transmembrane helix</keyword>
<evidence type="ECO:0000313" key="10">
    <source>
        <dbReference type="Proteomes" id="UP000287243"/>
    </source>
</evidence>
<dbReference type="InterPro" id="IPR021280">
    <property type="entry name" value="TMEM260-like"/>
</dbReference>
<evidence type="ECO:0000256" key="6">
    <source>
        <dbReference type="ARBA" id="ARBA00022989"/>
    </source>
</evidence>
<dbReference type="EMBL" id="CP019384">
    <property type="protein sequence ID" value="QAT17680.1"/>
    <property type="molecule type" value="Genomic_DNA"/>
</dbReference>
<feature type="transmembrane region" description="Helical" evidence="8">
    <location>
        <begin position="71"/>
        <end position="89"/>
    </location>
</feature>
<dbReference type="PANTHER" id="PTHR33908">
    <property type="entry name" value="MANNOSYLTRANSFERASE YKCB-RELATED"/>
    <property type="match status" value="1"/>
</dbReference>
<keyword evidence="3" id="KW-0328">Glycosyltransferase</keyword>
<dbReference type="Pfam" id="PF11028">
    <property type="entry name" value="TMEM260-like"/>
    <property type="match status" value="1"/>
</dbReference>
<dbReference type="InterPro" id="IPR050297">
    <property type="entry name" value="LipidA_mod_glycosyltrf_83"/>
</dbReference>
<feature type="transmembrane region" description="Helical" evidence="8">
    <location>
        <begin position="21"/>
        <end position="39"/>
    </location>
</feature>
<feature type="transmembrane region" description="Helical" evidence="8">
    <location>
        <begin position="123"/>
        <end position="142"/>
    </location>
</feature>
<name>A0A410P697_VELA1</name>
<keyword evidence="5 8" id="KW-0812">Transmembrane</keyword>
<dbReference type="GO" id="GO:0005886">
    <property type="term" value="C:plasma membrane"/>
    <property type="evidence" value="ECO:0007669"/>
    <property type="project" value="UniProtKB-SubCell"/>
</dbReference>
<evidence type="ECO:0000256" key="5">
    <source>
        <dbReference type="ARBA" id="ARBA00022692"/>
    </source>
</evidence>
<sequence length="508" mass="57394">MKSFKTFLTKTLLPSIISSRTVFLVLLFCLAFFVRLMLISKGPFHYDTLDLANAAQKTLSAHALHYEHGSGYPLTVIIAAVFISFMRLFGAADPVFCVNMMSVVFGAAGVVMFFFLVEKLFDTRRAFFAGLLLACFGAHIAISTFGKSLTLSIFFALASAYFLLCYLKDGRRICFFYAIAFLGFCAAARLSDFLVFIPLVYLLARYGSSAQGRFRDICVLAGLSLCVAFMYYLPMFMQEGFSQFRDVLSTSRQASFLGPVSFILHKSFGWLWDAFRPEGVIVAVCGGGFLYIHRRLKELVFLLLWFYVFQLFYGNVSSSGTRYLVIAWLPLIAAQGYFLGSYRSRASYGAFAIFFWLLLAGLWRDVPALEFRHRHALQVDFARWVAATVPADSAVIAVDEAIFLKSYAPNEIIVRPVTCDPAEMDAFFRETIDPILSSGRRVFLIHSSFAYDECHVFRKSIGKHYRLKAVGAKANEDWHHALLNQVLFKEYLYELKPRKDEGKGPAHP</sequence>
<keyword evidence="10" id="KW-1185">Reference proteome</keyword>
<feature type="transmembrane region" description="Helical" evidence="8">
    <location>
        <begin position="149"/>
        <end position="169"/>
    </location>
</feature>
<keyword evidence="7 8" id="KW-0472">Membrane</keyword>
<dbReference type="KEGG" id="vai:BU251_08085"/>
<dbReference type="Proteomes" id="UP000287243">
    <property type="component" value="Chromosome"/>
</dbReference>
<evidence type="ECO:0000256" key="2">
    <source>
        <dbReference type="ARBA" id="ARBA00022475"/>
    </source>
</evidence>
<evidence type="ECO:0000256" key="4">
    <source>
        <dbReference type="ARBA" id="ARBA00022679"/>
    </source>
</evidence>
<dbReference type="GO" id="GO:0016763">
    <property type="term" value="F:pentosyltransferase activity"/>
    <property type="evidence" value="ECO:0007669"/>
    <property type="project" value="TreeGrafter"/>
</dbReference>
<evidence type="ECO:0000256" key="1">
    <source>
        <dbReference type="ARBA" id="ARBA00004651"/>
    </source>
</evidence>
<comment type="subcellular location">
    <subcellularLocation>
        <location evidence="1">Cell membrane</location>
        <topology evidence="1">Multi-pass membrane protein</topology>
    </subcellularLocation>
</comment>
<protein>
    <submittedName>
        <fullName evidence="9">Uncharacterized protein</fullName>
    </submittedName>
</protein>